<dbReference type="RefSeq" id="WP_189468012.1">
    <property type="nucleotide sequence ID" value="NZ_BMXS01000006.1"/>
</dbReference>
<dbReference type="Gene3D" id="2.30.110.10">
    <property type="entry name" value="Electron Transport, Fmn-binding Protein, Chain A"/>
    <property type="match status" value="1"/>
</dbReference>
<dbReference type="PANTHER" id="PTHR42815">
    <property type="entry name" value="FAD-BINDING, PUTATIVE (AFU_ORTHOLOGUE AFUA_6G07600)-RELATED"/>
    <property type="match status" value="1"/>
</dbReference>
<dbReference type="Proteomes" id="UP000653056">
    <property type="component" value="Unassembled WGS sequence"/>
</dbReference>
<dbReference type="InterPro" id="IPR024029">
    <property type="entry name" value="Pyridox_Oxase_FMN-dep"/>
</dbReference>
<dbReference type="Pfam" id="PF01243">
    <property type="entry name" value="PNPOx_N"/>
    <property type="match status" value="1"/>
</dbReference>
<comment type="caution">
    <text evidence="2">The sequence shown here is derived from an EMBL/GenBank/DDBJ whole genome shotgun (WGS) entry which is preliminary data.</text>
</comment>
<evidence type="ECO:0000313" key="2">
    <source>
        <dbReference type="EMBL" id="GGX89649.1"/>
    </source>
</evidence>
<evidence type="ECO:0000313" key="3">
    <source>
        <dbReference type="Proteomes" id="UP000653056"/>
    </source>
</evidence>
<dbReference type="InterPro" id="IPR012349">
    <property type="entry name" value="Split_barrel_FMN-bd"/>
</dbReference>
<evidence type="ECO:0000259" key="1">
    <source>
        <dbReference type="Pfam" id="PF01243"/>
    </source>
</evidence>
<dbReference type="EMBL" id="BMXS01000006">
    <property type="protein sequence ID" value="GGX89649.1"/>
    <property type="molecule type" value="Genomic_DNA"/>
</dbReference>
<name>A0ABQ2YMU4_9GAMM</name>
<dbReference type="NCBIfam" id="TIGR04025">
    <property type="entry name" value="PPOX_FMN_DR2398"/>
    <property type="match status" value="1"/>
</dbReference>
<accession>A0ABQ2YMU4</accession>
<protein>
    <submittedName>
        <fullName evidence="2">Pyridoxamine 5'-phosphate oxidase-like FMN-binding protein</fullName>
    </submittedName>
</protein>
<gene>
    <name evidence="2" type="ORF">GCM10007160_16270</name>
</gene>
<organism evidence="2 3">
    <name type="scientific">Litchfieldella qijiaojingensis</name>
    <dbReference type="NCBI Taxonomy" id="980347"/>
    <lineage>
        <taxon>Bacteria</taxon>
        <taxon>Pseudomonadati</taxon>
        <taxon>Pseudomonadota</taxon>
        <taxon>Gammaproteobacteria</taxon>
        <taxon>Oceanospirillales</taxon>
        <taxon>Halomonadaceae</taxon>
        <taxon>Litchfieldella</taxon>
    </lineage>
</organism>
<sequence>MERRFDEVITSRVRLRELIKEPSRKVSHKVIDHIDDICARFIAASPFVVVATRGLENRLDLSPKGDPAGFVAVLDANTLAIPDRLGNNRVDSFENLLVHPQVGLIFLIPGIGDTLRVRGKACIVRDKALQERLAVAGKAPNLVLVVSVEAAFMHCPKCIVRSHLWNPAHWPDTREVPSLAEAMVAHGALEASVPQMQAIIDDDGQKRLY</sequence>
<proteinExistence type="predicted"/>
<feature type="domain" description="Pyridoxamine 5'-phosphate oxidase N-terminal" evidence="1">
    <location>
        <begin position="38"/>
        <end position="154"/>
    </location>
</feature>
<dbReference type="SUPFAM" id="SSF50475">
    <property type="entry name" value="FMN-binding split barrel"/>
    <property type="match status" value="1"/>
</dbReference>
<dbReference type="PANTHER" id="PTHR42815:SF2">
    <property type="entry name" value="FAD-BINDING, PUTATIVE (AFU_ORTHOLOGUE AFUA_6G07600)-RELATED"/>
    <property type="match status" value="1"/>
</dbReference>
<keyword evidence="3" id="KW-1185">Reference proteome</keyword>
<dbReference type="InterPro" id="IPR011576">
    <property type="entry name" value="Pyridox_Oxase_N"/>
</dbReference>
<reference evidence="3" key="1">
    <citation type="journal article" date="2019" name="Int. J. Syst. Evol. Microbiol.">
        <title>The Global Catalogue of Microorganisms (GCM) 10K type strain sequencing project: providing services to taxonomists for standard genome sequencing and annotation.</title>
        <authorList>
            <consortium name="The Broad Institute Genomics Platform"/>
            <consortium name="The Broad Institute Genome Sequencing Center for Infectious Disease"/>
            <person name="Wu L."/>
            <person name="Ma J."/>
        </authorList>
    </citation>
    <scope>NUCLEOTIDE SEQUENCE [LARGE SCALE GENOMIC DNA]</scope>
    <source>
        <strain evidence="3">KCTC 22228</strain>
    </source>
</reference>